<keyword evidence="6 8" id="KW-0472">Membrane</keyword>
<gene>
    <name evidence="9" type="ORF">DDE23_09215</name>
</gene>
<keyword evidence="3" id="KW-1003">Cell membrane</keyword>
<dbReference type="RefSeq" id="WP_107750991.1">
    <property type="nucleotide sequence ID" value="NZ_QBKF01000003.1"/>
</dbReference>
<keyword evidence="7" id="KW-0813">Transport</keyword>
<dbReference type="OrthoDB" id="8479787at2"/>
<evidence type="ECO:0000256" key="4">
    <source>
        <dbReference type="ARBA" id="ARBA00022692"/>
    </source>
</evidence>
<dbReference type="Pfam" id="PF02472">
    <property type="entry name" value="ExbD"/>
    <property type="match status" value="1"/>
</dbReference>
<feature type="transmembrane region" description="Helical" evidence="8">
    <location>
        <begin position="15"/>
        <end position="36"/>
    </location>
</feature>
<evidence type="ECO:0000256" key="2">
    <source>
        <dbReference type="ARBA" id="ARBA00005811"/>
    </source>
</evidence>
<evidence type="ECO:0000256" key="3">
    <source>
        <dbReference type="ARBA" id="ARBA00022475"/>
    </source>
</evidence>
<protein>
    <submittedName>
        <fullName evidence="9">Biopolymer transporter ExbD</fullName>
    </submittedName>
</protein>
<dbReference type="GO" id="GO:0022857">
    <property type="term" value="F:transmembrane transporter activity"/>
    <property type="evidence" value="ECO:0007669"/>
    <property type="project" value="InterPro"/>
</dbReference>
<dbReference type="AlphaFoldDB" id="A0A2T7USM0"/>
<evidence type="ECO:0000256" key="5">
    <source>
        <dbReference type="ARBA" id="ARBA00022989"/>
    </source>
</evidence>
<keyword evidence="10" id="KW-1185">Reference proteome</keyword>
<dbReference type="Proteomes" id="UP000244810">
    <property type="component" value="Unassembled WGS sequence"/>
</dbReference>
<dbReference type="EMBL" id="QDDR01000004">
    <property type="protein sequence ID" value="PVE47619.1"/>
    <property type="molecule type" value="Genomic_DNA"/>
</dbReference>
<evidence type="ECO:0000256" key="6">
    <source>
        <dbReference type="ARBA" id="ARBA00023136"/>
    </source>
</evidence>
<keyword evidence="4 7" id="KW-0812">Transmembrane</keyword>
<name>A0A2T7USM0_9RHOB</name>
<organism evidence="9 10">
    <name type="scientific">Pararhodobacter aggregans</name>
    <dbReference type="NCBI Taxonomy" id="404875"/>
    <lineage>
        <taxon>Bacteria</taxon>
        <taxon>Pseudomonadati</taxon>
        <taxon>Pseudomonadota</taxon>
        <taxon>Alphaproteobacteria</taxon>
        <taxon>Rhodobacterales</taxon>
        <taxon>Paracoccaceae</taxon>
        <taxon>Pararhodobacter</taxon>
    </lineage>
</organism>
<reference evidence="9 10" key="1">
    <citation type="journal article" date="2011" name="Syst. Appl. Microbiol.">
        <title>Defluviimonas denitrificans gen. nov., sp. nov., and Pararhodobacter aggregans gen. nov., sp. nov., non-phototrophic Rhodobacteraceae from the biofilter of a marine aquaculture.</title>
        <authorList>
            <person name="Foesel B.U."/>
            <person name="Drake H.L."/>
            <person name="Schramm A."/>
        </authorList>
    </citation>
    <scope>NUCLEOTIDE SEQUENCE [LARGE SCALE GENOMIC DNA]</scope>
    <source>
        <strain evidence="9 10">D1-19</strain>
    </source>
</reference>
<comment type="similarity">
    <text evidence="2 7">Belongs to the ExbD/TolR family.</text>
</comment>
<evidence type="ECO:0000256" key="1">
    <source>
        <dbReference type="ARBA" id="ARBA00004162"/>
    </source>
</evidence>
<comment type="caution">
    <text evidence="9">The sequence shown here is derived from an EMBL/GenBank/DDBJ whole genome shotgun (WGS) entry which is preliminary data.</text>
</comment>
<keyword evidence="7" id="KW-0653">Protein transport</keyword>
<accession>A0A2T7USM0</accession>
<dbReference type="GO" id="GO:0015031">
    <property type="term" value="P:protein transport"/>
    <property type="evidence" value="ECO:0007669"/>
    <property type="project" value="UniProtKB-KW"/>
</dbReference>
<evidence type="ECO:0000256" key="8">
    <source>
        <dbReference type="SAM" id="Phobius"/>
    </source>
</evidence>
<comment type="subcellular location">
    <subcellularLocation>
        <location evidence="1">Cell membrane</location>
        <topology evidence="1">Single-pass membrane protein</topology>
    </subcellularLocation>
    <subcellularLocation>
        <location evidence="7">Cell membrane</location>
        <topology evidence="7">Single-pass type II membrane protein</topology>
    </subcellularLocation>
</comment>
<evidence type="ECO:0000313" key="10">
    <source>
        <dbReference type="Proteomes" id="UP000244810"/>
    </source>
</evidence>
<dbReference type="GO" id="GO:0005886">
    <property type="term" value="C:plasma membrane"/>
    <property type="evidence" value="ECO:0007669"/>
    <property type="project" value="UniProtKB-SubCell"/>
</dbReference>
<evidence type="ECO:0000256" key="7">
    <source>
        <dbReference type="RuleBase" id="RU003879"/>
    </source>
</evidence>
<dbReference type="InterPro" id="IPR003400">
    <property type="entry name" value="ExbD"/>
</dbReference>
<sequence>MSLHRPVRRTKGEPVIGLINVVFLMLIFFLIAGTLAPSPGEGIALVDLGDTPLQPPPDALVLTAEGQLLQGGAETDAAGYLATLTEPRVARILPDRQVPASTLVTLAAALTEGGAARVVILGERGVR</sequence>
<proteinExistence type="inferred from homology"/>
<keyword evidence="5 8" id="KW-1133">Transmembrane helix</keyword>
<evidence type="ECO:0000313" key="9">
    <source>
        <dbReference type="EMBL" id="PVE47619.1"/>
    </source>
</evidence>